<proteinExistence type="predicted"/>
<dbReference type="Proteomes" id="UP000324832">
    <property type="component" value="Unassembled WGS sequence"/>
</dbReference>
<keyword evidence="3" id="KW-1185">Reference proteome</keyword>
<dbReference type="AlphaFoldDB" id="A0A5E4QW75"/>
<sequence length="88" mass="10019">MIISEQLTQTEFQLHPKFQKKRGSIFLLANSAEGYCLIHLNLGEIQSTGSKPNFSNVFKAPTLVGPWSQTRRRYQQSSTRDRSTSSPF</sequence>
<evidence type="ECO:0000313" key="2">
    <source>
        <dbReference type="EMBL" id="VVD01991.1"/>
    </source>
</evidence>
<reference evidence="2 3" key="1">
    <citation type="submission" date="2017-07" db="EMBL/GenBank/DDBJ databases">
        <authorList>
            <person name="Talla V."/>
            <person name="Backstrom N."/>
        </authorList>
    </citation>
    <scope>NUCLEOTIDE SEQUENCE [LARGE SCALE GENOMIC DNA]</scope>
</reference>
<protein>
    <submittedName>
        <fullName evidence="2">Uncharacterized protein</fullName>
    </submittedName>
</protein>
<evidence type="ECO:0000313" key="3">
    <source>
        <dbReference type="Proteomes" id="UP000324832"/>
    </source>
</evidence>
<dbReference type="EMBL" id="FZQP02005667">
    <property type="protein sequence ID" value="VVD01991.1"/>
    <property type="molecule type" value="Genomic_DNA"/>
</dbReference>
<gene>
    <name evidence="2" type="ORF">LSINAPIS_LOCUS12297</name>
</gene>
<name>A0A5E4QW75_9NEOP</name>
<evidence type="ECO:0000256" key="1">
    <source>
        <dbReference type="SAM" id="MobiDB-lite"/>
    </source>
</evidence>
<accession>A0A5E4QW75</accession>
<feature type="region of interest" description="Disordered" evidence="1">
    <location>
        <begin position="68"/>
        <end position="88"/>
    </location>
</feature>
<feature type="compositionally biased region" description="Basic and acidic residues" evidence="1">
    <location>
        <begin position="79"/>
        <end position="88"/>
    </location>
</feature>
<organism evidence="2 3">
    <name type="scientific">Leptidea sinapis</name>
    <dbReference type="NCBI Taxonomy" id="189913"/>
    <lineage>
        <taxon>Eukaryota</taxon>
        <taxon>Metazoa</taxon>
        <taxon>Ecdysozoa</taxon>
        <taxon>Arthropoda</taxon>
        <taxon>Hexapoda</taxon>
        <taxon>Insecta</taxon>
        <taxon>Pterygota</taxon>
        <taxon>Neoptera</taxon>
        <taxon>Endopterygota</taxon>
        <taxon>Lepidoptera</taxon>
        <taxon>Glossata</taxon>
        <taxon>Ditrysia</taxon>
        <taxon>Papilionoidea</taxon>
        <taxon>Pieridae</taxon>
        <taxon>Dismorphiinae</taxon>
        <taxon>Leptidea</taxon>
    </lineage>
</organism>